<name>A0ABM9NLF8_9GAMM</name>
<organism evidence="2 3">
    <name type="scientific">Candidatus Methylocalor cossyra</name>
    <dbReference type="NCBI Taxonomy" id="3108543"/>
    <lineage>
        <taxon>Bacteria</taxon>
        <taxon>Pseudomonadati</taxon>
        <taxon>Pseudomonadota</taxon>
        <taxon>Gammaproteobacteria</taxon>
        <taxon>Methylococcales</taxon>
        <taxon>Methylococcaceae</taxon>
        <taxon>Candidatus Methylocalor</taxon>
    </lineage>
</organism>
<sequence length="275" mass="29744">MSHRFNRLRALSAALLCFAAAAAADSTLDFQVQKGERASSQPVLIQPGTVLIRSAGGQDQLDILYERNPERLVLIDHSKQRYTPITDQEVDRLARQAEELKPLLRGLGEQLRKLPPKQREKWQGLLGGLPLDEFDAAKHTLEATSLHKTGVGKSLAGIACQQLRVVKGGTPAAELCLANPSTLPLPADDSATLLALLEFTQRLARKAQALTLQFGIDLPAGSVAELSGIPLELRELEGKQPLSLALRQISGGALGGSPLRVPEGYRARDLVALWH</sequence>
<dbReference type="Proteomes" id="UP001497493">
    <property type="component" value="Chromosome"/>
</dbReference>
<evidence type="ECO:0000256" key="1">
    <source>
        <dbReference type="SAM" id="SignalP"/>
    </source>
</evidence>
<dbReference type="RefSeq" id="WP_348757982.1">
    <property type="nucleotide sequence ID" value="NZ_OZ026884.1"/>
</dbReference>
<gene>
    <name evidence="2" type="ORF">MECH1_V1_2689</name>
</gene>
<evidence type="ECO:0000313" key="3">
    <source>
        <dbReference type="Proteomes" id="UP001497493"/>
    </source>
</evidence>
<reference evidence="2 3" key="1">
    <citation type="submission" date="2024-04" db="EMBL/GenBank/DDBJ databases">
        <authorList>
            <person name="Cremers G."/>
        </authorList>
    </citation>
    <scope>NUCLEOTIDE SEQUENCE [LARGE SCALE GENOMIC DNA]</scope>
    <source>
        <strain evidence="2">MeCH1-AG</strain>
    </source>
</reference>
<feature type="chain" id="PRO_5045751623" description="DUF4412 domain-containing protein" evidence="1">
    <location>
        <begin position="24"/>
        <end position="275"/>
    </location>
</feature>
<keyword evidence="1" id="KW-0732">Signal</keyword>
<accession>A0ABM9NLF8</accession>
<dbReference type="EMBL" id="OZ026884">
    <property type="protein sequence ID" value="CAL1241465.1"/>
    <property type="molecule type" value="Genomic_DNA"/>
</dbReference>
<protein>
    <recommendedName>
        <fullName evidence="4">DUF4412 domain-containing protein</fullName>
    </recommendedName>
</protein>
<evidence type="ECO:0000313" key="2">
    <source>
        <dbReference type="EMBL" id="CAL1241465.1"/>
    </source>
</evidence>
<evidence type="ECO:0008006" key="4">
    <source>
        <dbReference type="Google" id="ProtNLM"/>
    </source>
</evidence>
<feature type="signal peptide" evidence="1">
    <location>
        <begin position="1"/>
        <end position="23"/>
    </location>
</feature>
<keyword evidence="3" id="KW-1185">Reference proteome</keyword>
<proteinExistence type="predicted"/>